<organism evidence="2 3">
    <name type="scientific">Sphagnum troendelagicum</name>
    <dbReference type="NCBI Taxonomy" id="128251"/>
    <lineage>
        <taxon>Eukaryota</taxon>
        <taxon>Viridiplantae</taxon>
        <taxon>Streptophyta</taxon>
        <taxon>Embryophyta</taxon>
        <taxon>Bryophyta</taxon>
        <taxon>Sphagnophytina</taxon>
        <taxon>Sphagnopsida</taxon>
        <taxon>Sphagnales</taxon>
        <taxon>Sphagnaceae</taxon>
        <taxon>Sphagnum</taxon>
    </lineage>
</organism>
<dbReference type="InterPro" id="IPR039265">
    <property type="entry name" value="DIR1-like"/>
</dbReference>
<evidence type="ECO:0000259" key="1">
    <source>
        <dbReference type="Pfam" id="PF14368"/>
    </source>
</evidence>
<dbReference type="InterPro" id="IPR016140">
    <property type="entry name" value="Bifunc_inhib/LTP/seed_store"/>
</dbReference>
<accession>A0ABP0TMF1</accession>
<reference evidence="2" key="1">
    <citation type="submission" date="2024-02" db="EMBL/GenBank/DDBJ databases">
        <authorList>
            <consortium name="ELIXIR-Norway"/>
            <consortium name="Elixir Norway"/>
        </authorList>
    </citation>
    <scope>NUCLEOTIDE SEQUENCE</scope>
</reference>
<dbReference type="InterPro" id="IPR036312">
    <property type="entry name" value="Bifun_inhib/LTP/seed_sf"/>
</dbReference>
<dbReference type="PANTHER" id="PTHR33122">
    <property type="entry name" value="LIPID BINDING PROTEIN-RELATED"/>
    <property type="match status" value="1"/>
</dbReference>
<name>A0ABP0TMF1_9BRYO</name>
<dbReference type="SUPFAM" id="SSF47699">
    <property type="entry name" value="Bifunctional inhibitor/lipid-transfer protein/seed storage 2S albumin"/>
    <property type="match status" value="1"/>
</dbReference>
<proteinExistence type="predicted"/>
<dbReference type="Proteomes" id="UP001497512">
    <property type="component" value="Chromosome 12"/>
</dbReference>
<dbReference type="PANTHER" id="PTHR33122:SF13">
    <property type="entry name" value="BIFUNCTIONAL INHIBITOR_LIPID-TRANSFER PROTEIN_SEED STORAGE 2S ALBUMIN SUPERFAMILY PROTEIN"/>
    <property type="match status" value="1"/>
</dbReference>
<dbReference type="EMBL" id="OZ019904">
    <property type="protein sequence ID" value="CAK9199639.1"/>
    <property type="molecule type" value="Genomic_DNA"/>
</dbReference>
<evidence type="ECO:0000313" key="3">
    <source>
        <dbReference type="Proteomes" id="UP001497512"/>
    </source>
</evidence>
<protein>
    <recommendedName>
        <fullName evidence="1">Bifunctional inhibitor/plant lipid transfer protein/seed storage helical domain-containing protein</fullName>
    </recommendedName>
</protein>
<keyword evidence="3" id="KW-1185">Reference proteome</keyword>
<sequence length="98" mass="10218">MVIIMAMMVTDVNAACPGIEEYDSCLSSAQDINSVPPTDCCDHIAQVAAQDGGPQCLCDLAIAGEELGLDIQAARALPGKCNVQNPTGFECSKSNPFL</sequence>
<dbReference type="CDD" id="cd00010">
    <property type="entry name" value="AAI_LTSS"/>
    <property type="match status" value="1"/>
</dbReference>
<dbReference type="Pfam" id="PF14368">
    <property type="entry name" value="LTP_2"/>
    <property type="match status" value="1"/>
</dbReference>
<gene>
    <name evidence="2" type="ORF">CSSPTR1EN2_LOCUS5037</name>
</gene>
<dbReference type="Gene3D" id="1.10.110.10">
    <property type="entry name" value="Plant lipid-transfer and hydrophobic proteins"/>
    <property type="match status" value="1"/>
</dbReference>
<evidence type="ECO:0000313" key="2">
    <source>
        <dbReference type="EMBL" id="CAK9199639.1"/>
    </source>
</evidence>
<feature type="domain" description="Bifunctional inhibitor/plant lipid transfer protein/seed storage helical" evidence="1">
    <location>
        <begin position="13"/>
        <end position="91"/>
    </location>
</feature>